<gene>
    <name evidence="7" type="ORF">E8A74_19515</name>
</gene>
<dbReference type="EC" id="2.3.1.286" evidence="1"/>
<feature type="region of interest" description="Disordered" evidence="5">
    <location>
        <begin position="1"/>
        <end position="29"/>
    </location>
</feature>
<dbReference type="Gene3D" id="3.30.1600.10">
    <property type="entry name" value="SIR2/SIRT2 'Small Domain"/>
    <property type="match status" value="1"/>
</dbReference>
<dbReference type="Gene3D" id="3.40.50.1220">
    <property type="entry name" value="TPP-binding domain"/>
    <property type="match status" value="1"/>
</dbReference>
<name>A0A4U1JAQ6_9BACT</name>
<dbReference type="Pfam" id="PF02146">
    <property type="entry name" value="SIR2"/>
    <property type="match status" value="1"/>
</dbReference>
<dbReference type="PANTHER" id="PTHR11085:SF10">
    <property type="entry name" value="NAD-DEPENDENT PROTEIN DEACYLASE SIRTUIN-5, MITOCHONDRIAL-RELATED"/>
    <property type="match status" value="1"/>
</dbReference>
<dbReference type="PROSITE" id="PS50305">
    <property type="entry name" value="SIRTUIN"/>
    <property type="match status" value="1"/>
</dbReference>
<organism evidence="7 8">
    <name type="scientific">Polyangium fumosum</name>
    <dbReference type="NCBI Taxonomy" id="889272"/>
    <lineage>
        <taxon>Bacteria</taxon>
        <taxon>Pseudomonadati</taxon>
        <taxon>Myxococcota</taxon>
        <taxon>Polyangia</taxon>
        <taxon>Polyangiales</taxon>
        <taxon>Polyangiaceae</taxon>
        <taxon>Polyangium</taxon>
    </lineage>
</organism>
<keyword evidence="3" id="KW-0520">NAD</keyword>
<evidence type="ECO:0000256" key="5">
    <source>
        <dbReference type="SAM" id="MobiDB-lite"/>
    </source>
</evidence>
<protein>
    <recommendedName>
        <fullName evidence="1">protein acetyllysine N-acetyltransferase</fullName>
        <ecNumber evidence="1">2.3.1.286</ecNumber>
    </recommendedName>
</protein>
<keyword evidence="8" id="KW-1185">Reference proteome</keyword>
<dbReference type="PANTHER" id="PTHR11085">
    <property type="entry name" value="NAD-DEPENDENT PROTEIN DEACYLASE SIRTUIN-5, MITOCHONDRIAL-RELATED"/>
    <property type="match status" value="1"/>
</dbReference>
<dbReference type="EMBL" id="SSMQ01000019">
    <property type="protein sequence ID" value="TKD06411.1"/>
    <property type="molecule type" value="Genomic_DNA"/>
</dbReference>
<dbReference type="InterPro" id="IPR003000">
    <property type="entry name" value="Sirtuin"/>
</dbReference>
<comment type="caution">
    <text evidence="4">Lacks conserved residue(s) required for the propagation of feature annotation.</text>
</comment>
<dbReference type="GO" id="GO:0070403">
    <property type="term" value="F:NAD+ binding"/>
    <property type="evidence" value="ECO:0007669"/>
    <property type="project" value="InterPro"/>
</dbReference>
<dbReference type="InterPro" id="IPR026591">
    <property type="entry name" value="Sirtuin_cat_small_dom_sf"/>
</dbReference>
<feature type="compositionally biased region" description="Basic residues" evidence="5">
    <location>
        <begin position="18"/>
        <end position="27"/>
    </location>
</feature>
<proteinExistence type="predicted"/>
<dbReference type="GO" id="GO:0017136">
    <property type="term" value="F:histone deacetylase activity, NAD-dependent"/>
    <property type="evidence" value="ECO:0007669"/>
    <property type="project" value="TreeGrafter"/>
</dbReference>
<evidence type="ECO:0000256" key="4">
    <source>
        <dbReference type="PROSITE-ProRule" id="PRU00236"/>
    </source>
</evidence>
<evidence type="ECO:0000256" key="1">
    <source>
        <dbReference type="ARBA" id="ARBA00012928"/>
    </source>
</evidence>
<evidence type="ECO:0000313" key="8">
    <source>
        <dbReference type="Proteomes" id="UP000309215"/>
    </source>
</evidence>
<dbReference type="AlphaFoldDB" id="A0A4U1JAQ6"/>
<comment type="caution">
    <text evidence="7">The sequence shown here is derived from an EMBL/GenBank/DDBJ whole genome shotgun (WGS) entry which is preliminary data.</text>
</comment>
<dbReference type="Proteomes" id="UP000309215">
    <property type="component" value="Unassembled WGS sequence"/>
</dbReference>
<evidence type="ECO:0000256" key="2">
    <source>
        <dbReference type="ARBA" id="ARBA00022679"/>
    </source>
</evidence>
<keyword evidence="2" id="KW-0808">Transferase</keyword>
<accession>A0A4U1JAQ6</accession>
<evidence type="ECO:0000259" key="6">
    <source>
        <dbReference type="PROSITE" id="PS50305"/>
    </source>
</evidence>
<sequence length="382" mass="41173">MSVNCRRGTSPASSTGSRRSRSRRSCASRKGWTYCRWICSRSRRTTSAVASPTSSAPRSERKSCPSSGGSSRRAARARPEAAPGGGAAPFSSTLLAPALRANVLRMQDALDALTDDVRSTHPEQILIVTGAGVSHASGIPTFRGNDPDAIWKRDVTELGTRAFFSENPAGSWQWYLSRFDKVSGAKPNPGHHAIAALERFQTERGGDFLLVTQNVDTLHEQAGSKRMVKVHGTSDRYRCSRSGCELGALEGSIAASEVDLTAFRANPVEANVPRCPSCGAFLRMHVLWFDEVYAGHDDYQWSRVLDAAKVQARLVIFAGTSFSVGVTELVTQSARARRVPVFNIDPTPRISKPGIMPIAASAEVALVEVCKRLGVAEGAAWA</sequence>
<feature type="compositionally biased region" description="Low complexity" evidence="5">
    <location>
        <begin position="45"/>
        <end position="57"/>
    </location>
</feature>
<dbReference type="InterPro" id="IPR050134">
    <property type="entry name" value="NAD-dep_sirtuin_deacylases"/>
</dbReference>
<evidence type="ECO:0000256" key="3">
    <source>
        <dbReference type="ARBA" id="ARBA00023027"/>
    </source>
</evidence>
<dbReference type="SUPFAM" id="SSF52467">
    <property type="entry name" value="DHS-like NAD/FAD-binding domain"/>
    <property type="match status" value="1"/>
</dbReference>
<feature type="compositionally biased region" description="Low complexity" evidence="5">
    <location>
        <begin position="1"/>
        <end position="17"/>
    </location>
</feature>
<dbReference type="InterPro" id="IPR026590">
    <property type="entry name" value="Ssirtuin_cat_dom"/>
</dbReference>
<feature type="domain" description="Deacetylase sirtuin-type" evidence="6">
    <location>
        <begin position="103"/>
        <end position="382"/>
    </location>
</feature>
<feature type="region of interest" description="Disordered" evidence="5">
    <location>
        <begin position="43"/>
        <end position="89"/>
    </location>
</feature>
<reference evidence="7 8" key="1">
    <citation type="submission" date="2019-04" db="EMBL/GenBank/DDBJ databases">
        <authorList>
            <person name="Li Y."/>
            <person name="Wang J."/>
        </authorList>
    </citation>
    <scope>NUCLEOTIDE SEQUENCE [LARGE SCALE GENOMIC DNA]</scope>
    <source>
        <strain evidence="7 8">DSM 14668</strain>
    </source>
</reference>
<dbReference type="InterPro" id="IPR029035">
    <property type="entry name" value="DHS-like_NAD/FAD-binding_dom"/>
</dbReference>
<dbReference type="OrthoDB" id="9800582at2"/>
<evidence type="ECO:0000313" key="7">
    <source>
        <dbReference type="EMBL" id="TKD06411.1"/>
    </source>
</evidence>